<organism evidence="1 2">
    <name type="scientific">Roseateles flavus</name>
    <dbReference type="NCBI Taxonomy" id="3149041"/>
    <lineage>
        <taxon>Bacteria</taxon>
        <taxon>Pseudomonadati</taxon>
        <taxon>Pseudomonadota</taxon>
        <taxon>Betaproteobacteria</taxon>
        <taxon>Burkholderiales</taxon>
        <taxon>Sphaerotilaceae</taxon>
        <taxon>Roseateles</taxon>
    </lineage>
</organism>
<gene>
    <name evidence="1" type="ORF">ABDJ40_04460</name>
</gene>
<dbReference type="InterPro" id="IPR029058">
    <property type="entry name" value="AB_hydrolase_fold"/>
</dbReference>
<sequence>MGFAQQFQSPPPEPVLHLRRRFQRERLFLLGHSWGADLGIHEAWRHPENLHAFVGTGQMIDLLEQERQSHRWAQAQARARHDDTAERELAGLGEPACADIVRGMSTKYGKLWAYGGMMEGETDPGRFVRGMLGSPDYSLRDLCHFVRGSRFSLR</sequence>
<dbReference type="SUPFAM" id="SSF53474">
    <property type="entry name" value="alpha/beta-Hydrolases"/>
    <property type="match status" value="1"/>
</dbReference>
<evidence type="ECO:0000313" key="1">
    <source>
        <dbReference type="EMBL" id="MEO3712016.1"/>
    </source>
</evidence>
<dbReference type="Proteomes" id="UP001462640">
    <property type="component" value="Unassembled WGS sequence"/>
</dbReference>
<accession>A0ABV0GAE6</accession>
<dbReference type="RefSeq" id="WP_347606568.1">
    <property type="nucleotide sequence ID" value="NZ_JBDPZC010000001.1"/>
</dbReference>
<proteinExistence type="predicted"/>
<reference evidence="1 2" key="1">
    <citation type="submission" date="2024-05" db="EMBL/GenBank/DDBJ databases">
        <title>Roseateles sp. 2.12 16S ribosomal RNA gene Genome sequencing and assembly.</title>
        <authorList>
            <person name="Woo H."/>
        </authorList>
    </citation>
    <scope>NUCLEOTIDE SEQUENCE [LARGE SCALE GENOMIC DNA]</scope>
    <source>
        <strain evidence="1 2">2.12</strain>
    </source>
</reference>
<evidence type="ECO:0000313" key="2">
    <source>
        <dbReference type="Proteomes" id="UP001462640"/>
    </source>
</evidence>
<keyword evidence="2" id="KW-1185">Reference proteome</keyword>
<dbReference type="Gene3D" id="3.40.50.1820">
    <property type="entry name" value="alpha/beta hydrolase"/>
    <property type="match status" value="1"/>
</dbReference>
<dbReference type="EMBL" id="JBDPZC010000001">
    <property type="protein sequence ID" value="MEO3712016.1"/>
    <property type="molecule type" value="Genomic_DNA"/>
</dbReference>
<name>A0ABV0GAE6_9BURK</name>
<evidence type="ECO:0008006" key="3">
    <source>
        <dbReference type="Google" id="ProtNLM"/>
    </source>
</evidence>
<comment type="caution">
    <text evidence="1">The sequence shown here is derived from an EMBL/GenBank/DDBJ whole genome shotgun (WGS) entry which is preliminary data.</text>
</comment>
<protein>
    <recommendedName>
        <fullName evidence="3">AB hydrolase-1 domain-containing protein</fullName>
    </recommendedName>
</protein>